<gene>
    <name evidence="1" type="ORF">GCM10010912_60080</name>
</gene>
<keyword evidence="2" id="KW-1185">Reference proteome</keyword>
<sequence>MIQLLKKRNAHIIPGRRANSVGKSLFTGYCSPLSLSTIEIEAEQISKGRGVSHGR</sequence>
<proteinExistence type="predicted"/>
<reference evidence="1" key="1">
    <citation type="journal article" date="2014" name="Int. J. Syst. Evol. Microbiol.">
        <title>Complete genome sequence of Corynebacterium casei LMG S-19264T (=DSM 44701T), isolated from a smear-ripened cheese.</title>
        <authorList>
            <consortium name="US DOE Joint Genome Institute (JGI-PGF)"/>
            <person name="Walter F."/>
            <person name="Albersmeier A."/>
            <person name="Kalinowski J."/>
            <person name="Ruckert C."/>
        </authorList>
    </citation>
    <scope>NUCLEOTIDE SEQUENCE</scope>
    <source>
        <strain evidence="1">CGMCC 1.16134</strain>
    </source>
</reference>
<organism evidence="1 2">
    <name type="scientific">Paenibacillus albidus</name>
    <dbReference type="NCBI Taxonomy" id="2041023"/>
    <lineage>
        <taxon>Bacteria</taxon>
        <taxon>Bacillati</taxon>
        <taxon>Bacillota</taxon>
        <taxon>Bacilli</taxon>
        <taxon>Bacillales</taxon>
        <taxon>Paenibacillaceae</taxon>
        <taxon>Paenibacillus</taxon>
    </lineage>
</organism>
<evidence type="ECO:0000313" key="1">
    <source>
        <dbReference type="EMBL" id="GGG07429.1"/>
    </source>
</evidence>
<dbReference type="Proteomes" id="UP000637643">
    <property type="component" value="Unassembled WGS sequence"/>
</dbReference>
<accession>A0A917D2R9</accession>
<dbReference type="EMBL" id="BMKR01000043">
    <property type="protein sequence ID" value="GGG07429.1"/>
    <property type="molecule type" value="Genomic_DNA"/>
</dbReference>
<comment type="caution">
    <text evidence="1">The sequence shown here is derived from an EMBL/GenBank/DDBJ whole genome shotgun (WGS) entry which is preliminary data.</text>
</comment>
<protein>
    <submittedName>
        <fullName evidence="1">Uncharacterized protein</fullName>
    </submittedName>
</protein>
<dbReference type="AlphaFoldDB" id="A0A917D2R9"/>
<reference evidence="1" key="2">
    <citation type="submission" date="2020-09" db="EMBL/GenBank/DDBJ databases">
        <authorList>
            <person name="Sun Q."/>
            <person name="Zhou Y."/>
        </authorList>
    </citation>
    <scope>NUCLEOTIDE SEQUENCE</scope>
    <source>
        <strain evidence="1">CGMCC 1.16134</strain>
    </source>
</reference>
<evidence type="ECO:0000313" key="2">
    <source>
        <dbReference type="Proteomes" id="UP000637643"/>
    </source>
</evidence>
<name>A0A917D2R9_9BACL</name>